<sequence>MNVQNSSNRAITLCRMGRQFGLNTSHHLDLCFMALKVVVCGPVMVHEPSAAGTREMGIAVVVVVAMAAAALVVVLVVVVVLVMVEAVVVVMVIAVAVVVVVLVVAVAMEVLICGKLASLYRNYMKWLNRCCWNF</sequence>
<name>A0A0L8GY11_OCTBM</name>
<keyword evidence="1" id="KW-0812">Transmembrane</keyword>
<reference evidence="2" key="1">
    <citation type="submission" date="2015-07" db="EMBL/GenBank/DDBJ databases">
        <title>MeaNS - Measles Nucleotide Surveillance Program.</title>
        <authorList>
            <person name="Tran T."/>
            <person name="Druce J."/>
        </authorList>
    </citation>
    <scope>NUCLEOTIDE SEQUENCE</scope>
    <source>
        <strain evidence="2">UCB-OBI-ISO-001</strain>
        <tissue evidence="2">Gonad</tissue>
    </source>
</reference>
<keyword evidence="1" id="KW-1133">Transmembrane helix</keyword>
<dbReference type="AlphaFoldDB" id="A0A0L8GY11"/>
<evidence type="ECO:0000256" key="1">
    <source>
        <dbReference type="SAM" id="Phobius"/>
    </source>
</evidence>
<accession>A0A0L8GY11</accession>
<evidence type="ECO:0000313" key="2">
    <source>
        <dbReference type="EMBL" id="KOF81807.1"/>
    </source>
</evidence>
<keyword evidence="1" id="KW-0472">Membrane</keyword>
<feature type="transmembrane region" description="Helical" evidence="1">
    <location>
        <begin position="57"/>
        <end position="82"/>
    </location>
</feature>
<gene>
    <name evidence="2" type="ORF">OCBIM_22026101mg</name>
</gene>
<dbReference type="EMBL" id="KQ419989">
    <property type="protein sequence ID" value="KOF81807.1"/>
    <property type="molecule type" value="Genomic_DNA"/>
</dbReference>
<organism evidence="2">
    <name type="scientific">Octopus bimaculoides</name>
    <name type="common">California two-spotted octopus</name>
    <dbReference type="NCBI Taxonomy" id="37653"/>
    <lineage>
        <taxon>Eukaryota</taxon>
        <taxon>Metazoa</taxon>
        <taxon>Spiralia</taxon>
        <taxon>Lophotrochozoa</taxon>
        <taxon>Mollusca</taxon>
        <taxon>Cephalopoda</taxon>
        <taxon>Coleoidea</taxon>
        <taxon>Octopodiformes</taxon>
        <taxon>Octopoda</taxon>
        <taxon>Incirrata</taxon>
        <taxon>Octopodidae</taxon>
        <taxon>Octopus</taxon>
    </lineage>
</organism>
<feature type="transmembrane region" description="Helical" evidence="1">
    <location>
        <begin position="88"/>
        <end position="112"/>
    </location>
</feature>
<protein>
    <submittedName>
        <fullName evidence="2">Uncharacterized protein</fullName>
    </submittedName>
</protein>
<proteinExistence type="predicted"/>